<reference evidence="3 4" key="1">
    <citation type="submission" date="2018-05" db="EMBL/GenBank/DDBJ databases">
        <title>Leucothrix arctica sp. nov., isolated from Arctic seawater.</title>
        <authorList>
            <person name="Choi A."/>
            <person name="Baek K."/>
        </authorList>
    </citation>
    <scope>NUCLEOTIDE SEQUENCE [LARGE SCALE GENOMIC DNA]</scope>
    <source>
        <strain evidence="3 4">JCM 18388</strain>
    </source>
</reference>
<name>A0A317CKI7_9GAMM</name>
<dbReference type="OrthoDB" id="1523598at2"/>
<dbReference type="SUPFAM" id="SSF47090">
    <property type="entry name" value="PGBD-like"/>
    <property type="match status" value="1"/>
</dbReference>
<dbReference type="InterPro" id="IPR024408">
    <property type="entry name" value="Muramidase"/>
</dbReference>
<evidence type="ECO:0000313" key="3">
    <source>
        <dbReference type="EMBL" id="PWQ99078.1"/>
    </source>
</evidence>
<proteinExistence type="predicted"/>
<dbReference type="EMBL" id="QGKM01000013">
    <property type="protein sequence ID" value="PWQ99078.1"/>
    <property type="molecule type" value="Genomic_DNA"/>
</dbReference>
<gene>
    <name evidence="3" type="ORF">DKW60_06460</name>
</gene>
<sequence length="290" mass="32406">MFYKIKLNSSNTNAVTQAQSMLSGLGYVLAIDGKFDKKTQAAVMAFQWENQLVVDGIIGEKTWKLLTLMGSHFLDQSSSRYLAESDLVAAAERLGVELAAIKAVNEVESAGTGFLNNHPKILFERHVFWKRLIKHGVDPALVTIGNEDILQTKSGGYEGGVSEVARLERASAIHATAALESASWGLFQIMGYHWKALGYDSAEVFMQRMKKNESEQLDAFIRYIEVNNLAKWLRLKPGQISLSLKNFAGFAYRYNGPAYKRYKYHTKMLSAYQKHSVTVTEELAILPQAA</sequence>
<dbReference type="RefSeq" id="WP_109836839.1">
    <property type="nucleotide sequence ID" value="NZ_QGKM01000013.1"/>
</dbReference>
<evidence type="ECO:0008006" key="5">
    <source>
        <dbReference type="Google" id="ProtNLM"/>
    </source>
</evidence>
<dbReference type="AlphaFoldDB" id="A0A317CKI7"/>
<evidence type="ECO:0000313" key="4">
    <source>
        <dbReference type="Proteomes" id="UP000245539"/>
    </source>
</evidence>
<evidence type="ECO:0000259" key="2">
    <source>
        <dbReference type="Pfam" id="PF11860"/>
    </source>
</evidence>
<comment type="caution">
    <text evidence="3">The sequence shown here is derived from an EMBL/GenBank/DDBJ whole genome shotgun (WGS) entry which is preliminary data.</text>
</comment>
<accession>A0A317CKI7</accession>
<dbReference type="Gene3D" id="1.10.101.10">
    <property type="entry name" value="PGBD-like superfamily/PGBD"/>
    <property type="match status" value="1"/>
</dbReference>
<dbReference type="InterPro" id="IPR002477">
    <property type="entry name" value="Peptidoglycan-bd-like"/>
</dbReference>
<dbReference type="Pfam" id="PF11860">
    <property type="entry name" value="Muramidase"/>
    <property type="match status" value="1"/>
</dbReference>
<dbReference type="Pfam" id="PF01471">
    <property type="entry name" value="PG_binding_1"/>
    <property type="match status" value="1"/>
</dbReference>
<protein>
    <recommendedName>
        <fullName evidence="5">Peptidoglycan-binding protein</fullName>
    </recommendedName>
</protein>
<keyword evidence="4" id="KW-1185">Reference proteome</keyword>
<organism evidence="3 4">
    <name type="scientific">Leucothrix pacifica</name>
    <dbReference type="NCBI Taxonomy" id="1247513"/>
    <lineage>
        <taxon>Bacteria</taxon>
        <taxon>Pseudomonadati</taxon>
        <taxon>Pseudomonadota</taxon>
        <taxon>Gammaproteobacteria</taxon>
        <taxon>Thiotrichales</taxon>
        <taxon>Thiotrichaceae</taxon>
        <taxon>Leucothrix</taxon>
    </lineage>
</organism>
<dbReference type="InterPro" id="IPR036366">
    <property type="entry name" value="PGBDSf"/>
</dbReference>
<feature type="domain" description="Peptidoglycan binding-like" evidence="1">
    <location>
        <begin position="13"/>
        <end position="66"/>
    </location>
</feature>
<dbReference type="Proteomes" id="UP000245539">
    <property type="component" value="Unassembled WGS sequence"/>
</dbReference>
<evidence type="ECO:0000259" key="1">
    <source>
        <dbReference type="Pfam" id="PF01471"/>
    </source>
</evidence>
<feature type="domain" description="N-acetylmuramidase" evidence="2">
    <location>
        <begin position="97"/>
        <end position="275"/>
    </location>
</feature>
<dbReference type="InterPro" id="IPR036365">
    <property type="entry name" value="PGBD-like_sf"/>
</dbReference>